<evidence type="ECO:0000313" key="3">
    <source>
        <dbReference type="RefSeq" id="XP_017775466.1"/>
    </source>
</evidence>
<sequence length="74" mass="7505">NMFAKVFIVAAVVACVAAAPGYLHAAPIAVPLATSHTSRIDIHSKPILTVSAPIIKTVVAAPIIVPAAVSHASR</sequence>
<dbReference type="InterPro" id="IPR007614">
    <property type="entry name" value="Retinin_C"/>
</dbReference>
<dbReference type="GeneID" id="108561872"/>
<evidence type="ECO:0000256" key="1">
    <source>
        <dbReference type="SAM" id="SignalP"/>
    </source>
</evidence>
<proteinExistence type="predicted"/>
<feature type="signal peptide" evidence="1">
    <location>
        <begin position="1"/>
        <end position="18"/>
    </location>
</feature>
<accession>A0ABM1MLL6</accession>
<dbReference type="Pfam" id="PF04527">
    <property type="entry name" value="Retinin_C"/>
    <property type="match status" value="1"/>
</dbReference>
<reference evidence="3" key="1">
    <citation type="submission" date="2025-08" db="UniProtKB">
        <authorList>
            <consortium name="RefSeq"/>
        </authorList>
    </citation>
    <scope>IDENTIFICATION</scope>
    <source>
        <tissue evidence="3">Whole Larva</tissue>
    </source>
</reference>
<name>A0ABM1MLL6_NICVS</name>
<keyword evidence="1" id="KW-0732">Signal</keyword>
<gene>
    <name evidence="3" type="primary">LOC108561872</name>
</gene>
<organism evidence="2 3">
    <name type="scientific">Nicrophorus vespilloides</name>
    <name type="common">Boreal carrion beetle</name>
    <dbReference type="NCBI Taxonomy" id="110193"/>
    <lineage>
        <taxon>Eukaryota</taxon>
        <taxon>Metazoa</taxon>
        <taxon>Ecdysozoa</taxon>
        <taxon>Arthropoda</taxon>
        <taxon>Hexapoda</taxon>
        <taxon>Insecta</taxon>
        <taxon>Pterygota</taxon>
        <taxon>Neoptera</taxon>
        <taxon>Endopterygota</taxon>
        <taxon>Coleoptera</taxon>
        <taxon>Polyphaga</taxon>
        <taxon>Staphyliniformia</taxon>
        <taxon>Silphidae</taxon>
        <taxon>Nicrophorinae</taxon>
        <taxon>Nicrophorus</taxon>
    </lineage>
</organism>
<keyword evidence="2" id="KW-1185">Reference proteome</keyword>
<protein>
    <submittedName>
        <fullName evidence="3">Larval cuticle protein F1-like</fullName>
    </submittedName>
</protein>
<dbReference type="RefSeq" id="XP_017775466.1">
    <property type="nucleotide sequence ID" value="XM_017919977.1"/>
</dbReference>
<evidence type="ECO:0000313" key="2">
    <source>
        <dbReference type="Proteomes" id="UP000695000"/>
    </source>
</evidence>
<dbReference type="Proteomes" id="UP000695000">
    <property type="component" value="Unplaced"/>
</dbReference>
<feature type="non-terminal residue" evidence="3">
    <location>
        <position position="1"/>
    </location>
</feature>
<feature type="chain" id="PRO_5046653890" evidence="1">
    <location>
        <begin position="19"/>
        <end position="74"/>
    </location>
</feature>